<sequence>MELEDAISAGERHEADRARAVSEHNAVLVEENSKALADFVRIMAARSIAPGRITTRPPSPLITRPGEKQRMFKSSISGWNVSYYVAVGADGALYDRRVAGGLFKSKDPEPIPVTPHMGFSDQVSLSLTEGLARFVTTGRELGAEWYFHR</sequence>
<dbReference type="RefSeq" id="WP_012623192.1">
    <property type="nucleotide sequence ID" value="NC_011879.1"/>
</dbReference>
<organism evidence="1 2">
    <name type="scientific">Pseudarthrobacter chlorophenolicus (strain ATCC 700700 / DSM 12829 / CIP 107037 / JCM 12360 / KCTC 9906 / NCIMB 13794 / A6)</name>
    <name type="common">Arthrobacter chlorophenolicus</name>
    <dbReference type="NCBI Taxonomy" id="452863"/>
    <lineage>
        <taxon>Bacteria</taxon>
        <taxon>Bacillati</taxon>
        <taxon>Actinomycetota</taxon>
        <taxon>Actinomycetes</taxon>
        <taxon>Micrococcales</taxon>
        <taxon>Micrococcaceae</taxon>
        <taxon>Pseudarthrobacter</taxon>
    </lineage>
</organism>
<reference evidence="1" key="1">
    <citation type="submission" date="2009-01" db="EMBL/GenBank/DDBJ databases">
        <title>Complete sequence of plasmid1 of Arthrobacter chlorophenolicus A6.</title>
        <authorList>
            <consortium name="US DOE Joint Genome Institute"/>
            <person name="Lucas S."/>
            <person name="Copeland A."/>
            <person name="Lapidus A."/>
            <person name="Glavina del Rio T."/>
            <person name="Tice H."/>
            <person name="Bruce D."/>
            <person name="Goodwin L."/>
            <person name="Pitluck S."/>
            <person name="Goltsman E."/>
            <person name="Clum A."/>
            <person name="Larimer F."/>
            <person name="Land M."/>
            <person name="Hauser L."/>
            <person name="Kyrpides N."/>
            <person name="Mikhailova N."/>
            <person name="Jansson J."/>
            <person name="Richardson P."/>
        </authorList>
    </citation>
    <scope>NUCLEOTIDE SEQUENCE [LARGE SCALE GENOMIC DNA]</scope>
    <source>
        <strain evidence="1">A6</strain>
        <plasmid evidence="1">pACHL01</plasmid>
    </source>
</reference>
<name>B8HIC8_PSECP</name>
<keyword evidence="1" id="KW-0614">Plasmid</keyword>
<dbReference type="HOGENOM" id="CLU_1745916_0_0_11"/>
<evidence type="ECO:0000313" key="2">
    <source>
        <dbReference type="Proteomes" id="UP000002505"/>
    </source>
</evidence>
<evidence type="ECO:0000313" key="1">
    <source>
        <dbReference type="EMBL" id="ACL42175.1"/>
    </source>
</evidence>
<proteinExistence type="predicted"/>
<accession>B8HIC8</accession>
<dbReference type="KEGG" id="ach:Achl_4224"/>
<dbReference type="EMBL" id="CP001342">
    <property type="protein sequence ID" value="ACL42175.1"/>
    <property type="molecule type" value="Genomic_DNA"/>
</dbReference>
<dbReference type="Proteomes" id="UP000002505">
    <property type="component" value="Plasmid pACHL01"/>
</dbReference>
<dbReference type="AlphaFoldDB" id="B8HIC8"/>
<geneLocation type="plasmid" evidence="1 2">
    <name>pACHL01</name>
</geneLocation>
<keyword evidence="2" id="KW-1185">Reference proteome</keyword>
<gene>
    <name evidence="1" type="ordered locus">Achl_4224</name>
</gene>
<protein>
    <submittedName>
        <fullName evidence="1">Uncharacterized protein</fullName>
    </submittedName>
</protein>